<dbReference type="AlphaFoldDB" id="A8PRR8"/>
<proteinExistence type="inferred from homology"/>
<dbReference type="Gene3D" id="3.40.50.10300">
    <property type="entry name" value="CoaB-like"/>
    <property type="match status" value="1"/>
</dbReference>
<name>A8PRR8_MALGO</name>
<comment type="caution">
    <text evidence="3">The sequence shown here is derived from an EMBL/GenBank/DDBJ whole genome shotgun (WGS) entry which is preliminary data.</text>
</comment>
<dbReference type="InterPro" id="IPR007085">
    <property type="entry name" value="DNA/pantothenate-metab_flavo_C"/>
</dbReference>
<protein>
    <recommendedName>
        <fullName evidence="2">DNA/pantothenate metabolism flavoprotein C-terminal domain-containing protein</fullName>
    </recommendedName>
</protein>
<dbReference type="PANTHER" id="PTHR12290">
    <property type="entry name" value="CORNICHON-RELATED"/>
    <property type="match status" value="1"/>
</dbReference>
<dbReference type="OrthoDB" id="70224at2759"/>
<feature type="domain" description="DNA/pantothenate metabolism flavoprotein C-terminal" evidence="2">
    <location>
        <begin position="40"/>
        <end position="89"/>
    </location>
</feature>
<dbReference type="Proteomes" id="UP000008837">
    <property type="component" value="Unassembled WGS sequence"/>
</dbReference>
<evidence type="ECO:0000256" key="1">
    <source>
        <dbReference type="ARBA" id="ARBA00005703"/>
    </source>
</evidence>
<dbReference type="EMBL" id="AAYY01000001">
    <property type="protein sequence ID" value="EDP45124.1"/>
    <property type="molecule type" value="Genomic_DNA"/>
</dbReference>
<dbReference type="SUPFAM" id="SSF102645">
    <property type="entry name" value="CoaB-like"/>
    <property type="match status" value="1"/>
</dbReference>
<dbReference type="FunCoup" id="A8PRR8">
    <property type="interactions" value="474"/>
</dbReference>
<dbReference type="RefSeq" id="XP_001732338.1">
    <property type="nucleotide sequence ID" value="XM_001732286.1"/>
</dbReference>
<dbReference type="VEuPathDB" id="FungiDB:MGL_0113"/>
<accession>A8PRR8</accession>
<dbReference type="GO" id="GO:0015937">
    <property type="term" value="P:coenzyme A biosynthetic process"/>
    <property type="evidence" value="ECO:0007669"/>
    <property type="project" value="UniProtKB-ARBA"/>
</dbReference>
<dbReference type="STRING" id="425265.A8PRR8"/>
<keyword evidence="4" id="KW-1185">Reference proteome</keyword>
<comment type="similarity">
    <text evidence="1">Belongs to the PPC synthetase family.</text>
</comment>
<sequence length="324" mass="36712">MSRAWTPQSFFAGFPEPEGLHERTRQVEAFLHRHGANGRKVVLVTSGGTTVPLEKNVVRFLDNFSAGTRGAASAEYFLKHGYAVIFMSRQHSQFPFTRSYSHTTNPLFDLLEEPGANGGSVRVCEDQVGRLLPILHAYHDAKKHGLLLTVPFVTVIEYLFLLRNISLAMASIGRQAMLYLAAAVSDFFMPEDRISEHKIQSSDHALTIELEQVPKVLGVLVQEWLPEAYIVSFKLETDDNLLVPKSERSLRNYGHQLVIGNHLHRRKWEVVLVEQTARMRTKTTDTTQPFEHTWIRLPPGSEREIEQDIVLALAQRHIGWIGIA</sequence>
<dbReference type="InterPro" id="IPR035929">
    <property type="entry name" value="CoaB-like_sf"/>
</dbReference>
<evidence type="ECO:0000313" key="4">
    <source>
        <dbReference type="Proteomes" id="UP000008837"/>
    </source>
</evidence>
<reference evidence="3 4" key="1">
    <citation type="journal article" date="2007" name="Proc. Natl. Acad. Sci. U.S.A.">
        <title>Dandruff-associated Malassezia genomes reveal convergent and divergent virulence traits shared with plant and human fungal pathogens.</title>
        <authorList>
            <person name="Xu J."/>
            <person name="Saunders C.W."/>
            <person name="Hu P."/>
            <person name="Grant R.A."/>
            <person name="Boekhout T."/>
            <person name="Kuramae E.E."/>
            <person name="Kronstad J.W."/>
            <person name="Deangelis Y.M."/>
            <person name="Reeder N.L."/>
            <person name="Johnstone K.R."/>
            <person name="Leland M."/>
            <person name="Fieno A.M."/>
            <person name="Begley W.M."/>
            <person name="Sun Y."/>
            <person name="Lacey M.P."/>
            <person name="Chaudhary T."/>
            <person name="Keough T."/>
            <person name="Chu L."/>
            <person name="Sears R."/>
            <person name="Yuan B."/>
            <person name="Dawson T.L.Jr."/>
        </authorList>
    </citation>
    <scope>NUCLEOTIDE SEQUENCE [LARGE SCALE GENOMIC DNA]</scope>
    <source>
        <strain evidence="4">ATCC MYA-4612 / CBS 7966</strain>
    </source>
</reference>
<dbReference type="OMA" id="LERYQHH"/>
<dbReference type="KEGG" id="mgl:MGL_0113"/>
<dbReference type="GeneID" id="5856644"/>
<organism evidence="3 4">
    <name type="scientific">Malassezia globosa (strain ATCC MYA-4612 / CBS 7966)</name>
    <name type="common">Dandruff-associated fungus</name>
    <dbReference type="NCBI Taxonomy" id="425265"/>
    <lineage>
        <taxon>Eukaryota</taxon>
        <taxon>Fungi</taxon>
        <taxon>Dikarya</taxon>
        <taxon>Basidiomycota</taxon>
        <taxon>Ustilaginomycotina</taxon>
        <taxon>Malasseziomycetes</taxon>
        <taxon>Malasseziales</taxon>
        <taxon>Malasseziaceae</taxon>
        <taxon>Malassezia</taxon>
    </lineage>
</organism>
<evidence type="ECO:0000313" key="3">
    <source>
        <dbReference type="EMBL" id="EDP45124.1"/>
    </source>
</evidence>
<dbReference type="Pfam" id="PF04127">
    <property type="entry name" value="DFP"/>
    <property type="match status" value="2"/>
</dbReference>
<gene>
    <name evidence="3" type="ORF">MGL_0113</name>
</gene>
<dbReference type="GO" id="GO:0003824">
    <property type="term" value="F:catalytic activity"/>
    <property type="evidence" value="ECO:0007669"/>
    <property type="project" value="UniProtKB-ARBA"/>
</dbReference>
<evidence type="ECO:0000259" key="2">
    <source>
        <dbReference type="Pfam" id="PF04127"/>
    </source>
</evidence>
<feature type="domain" description="DNA/pantothenate metabolism flavoprotein C-terminal" evidence="2">
    <location>
        <begin position="169"/>
        <end position="267"/>
    </location>
</feature>
<dbReference type="InParanoid" id="A8PRR8"/>